<name>A0A0P8WY95_9CLOT</name>
<sequence length="241" mass="27001">MKRKIKPELIIILFFAVILFLVTYFNVDAAVSVLISCAAIMVSFVIIFEMREIDAKTICILATISAIIGVLRVPFAAIPGVQPVTFMCAVTGYSMGSVNGFMVGAMSAFISNFFLGHGPWTLWQMMGWGLCGAFFGAFKKPIKSGGINVFILLCGLWGYIYGFILNQWYLLQYIRPVTLKAILIGSILSFSYDSMHALGNIVFSRVFGKSFIEVLERYNRRNKIVRIMNDNETESKVRDYA</sequence>
<accession>A0A0P8WY95</accession>
<feature type="transmembrane region" description="Helical" evidence="1">
    <location>
        <begin position="33"/>
        <end position="50"/>
    </location>
</feature>
<gene>
    <name evidence="2" type="ORF">OXPF_27910</name>
</gene>
<dbReference type="Proteomes" id="UP000050326">
    <property type="component" value="Unassembled WGS sequence"/>
</dbReference>
<feature type="transmembrane region" description="Helical" evidence="1">
    <location>
        <begin position="9"/>
        <end position="27"/>
    </location>
</feature>
<dbReference type="AlphaFoldDB" id="A0A0P8WY95"/>
<organism evidence="2 3">
    <name type="scientific">Oxobacter pfennigii</name>
    <dbReference type="NCBI Taxonomy" id="36849"/>
    <lineage>
        <taxon>Bacteria</taxon>
        <taxon>Bacillati</taxon>
        <taxon>Bacillota</taxon>
        <taxon>Clostridia</taxon>
        <taxon>Eubacteriales</taxon>
        <taxon>Clostridiaceae</taxon>
        <taxon>Oxobacter</taxon>
    </lineage>
</organism>
<dbReference type="Gene3D" id="1.10.1760.20">
    <property type="match status" value="1"/>
</dbReference>
<dbReference type="OrthoDB" id="5198189at2"/>
<evidence type="ECO:0000313" key="2">
    <source>
        <dbReference type="EMBL" id="KPU43350.1"/>
    </source>
</evidence>
<evidence type="ECO:0000313" key="3">
    <source>
        <dbReference type="Proteomes" id="UP000050326"/>
    </source>
</evidence>
<keyword evidence="1" id="KW-0812">Transmembrane</keyword>
<proteinExistence type="predicted"/>
<dbReference type="PIRSF" id="PIRSF037395">
    <property type="entry name" value="UCP037395_ABCper"/>
    <property type="match status" value="1"/>
</dbReference>
<keyword evidence="1" id="KW-1133">Transmembrane helix</keyword>
<feature type="transmembrane region" description="Helical" evidence="1">
    <location>
        <begin position="150"/>
        <end position="169"/>
    </location>
</feature>
<dbReference type="RefSeq" id="WP_054875801.1">
    <property type="nucleotide sequence ID" value="NZ_LKET01000039.1"/>
</dbReference>
<evidence type="ECO:0008006" key="4">
    <source>
        <dbReference type="Google" id="ProtNLM"/>
    </source>
</evidence>
<feature type="transmembrane region" description="Helical" evidence="1">
    <location>
        <begin position="181"/>
        <end position="203"/>
    </location>
</feature>
<keyword evidence="3" id="KW-1185">Reference proteome</keyword>
<dbReference type="PATRIC" id="fig|36849.3.peg.2952"/>
<comment type="caution">
    <text evidence="2">The sequence shown here is derived from an EMBL/GenBank/DDBJ whole genome shotgun (WGS) entry which is preliminary data.</text>
</comment>
<dbReference type="InterPro" id="IPR017196">
    <property type="entry name" value="ECF_substrate-spec_UCP037395"/>
</dbReference>
<dbReference type="EMBL" id="LKET01000039">
    <property type="protein sequence ID" value="KPU43350.1"/>
    <property type="molecule type" value="Genomic_DNA"/>
</dbReference>
<keyword evidence="1" id="KW-0472">Membrane</keyword>
<feature type="transmembrane region" description="Helical" evidence="1">
    <location>
        <begin position="57"/>
        <end position="77"/>
    </location>
</feature>
<evidence type="ECO:0000256" key="1">
    <source>
        <dbReference type="SAM" id="Phobius"/>
    </source>
</evidence>
<reference evidence="2 3" key="1">
    <citation type="submission" date="2015-09" db="EMBL/GenBank/DDBJ databases">
        <title>Genome sequence of Oxobacter pfennigii DSM 3222.</title>
        <authorList>
            <person name="Poehlein A."/>
            <person name="Bengelsdorf F.R."/>
            <person name="Schiel-Bengelsdorf B."/>
            <person name="Duerre P."/>
            <person name="Daniel R."/>
        </authorList>
    </citation>
    <scope>NUCLEOTIDE SEQUENCE [LARGE SCALE GENOMIC DNA]</scope>
    <source>
        <strain evidence="2 3">DSM 3222</strain>
    </source>
</reference>
<dbReference type="STRING" id="36849.OXPF_27910"/>
<protein>
    <recommendedName>
        <fullName evidence="4">ECF transporter S component</fullName>
    </recommendedName>
</protein>